<gene>
    <name evidence="1" type="primary">stpA</name>
    <name evidence="1" type="ORF">NEA10_08315</name>
</gene>
<dbReference type="EMBL" id="CP098611">
    <property type="protein sequence ID" value="USR92702.1"/>
    <property type="molecule type" value="Genomic_DNA"/>
</dbReference>
<sequence length="440" mass="48816">MTASHTAPHLLLHEMALSLDVDKLANILANVENLLIIQDLDGVCMGLVKDPLSREIDLDYVRATKAFDGHFFVLTNGEHLGQRGVNRIIEKATQSAIYTRQERLYLPGLAAGGVQWQDRDGRVSHPGVSEAEMTFLQEVPQRIGHCLQEFCQAHEAEIPGEVQHLIEAAALDNVASPTANLNVFYDRLRDRTPIYVALQEAMQGLMEDLLADAAKHGLEDSFFVHYAPNLGRDEQGMELVRFAKPGDSGTTDFQFMIRGAIKEAGVVALLNRYYQRRTGNAPLGEEFSVRQAPKQEADLLDLVQENFDPQIMPTIIGVGDTVNSTVEGDGDEQTVRRGGSDRNFLQLIQNLGRRLNKGNLTVYVDSSGGEVKNRKAVKVEMRERNGKQVPVVVSGPGDDRDTEDPLTLNVVFRGGHEQYSQFFQTVAEARREIARNQGLS</sequence>
<protein>
    <submittedName>
        <fullName evidence="1">Glucosylglycerol 3-phosphatase</fullName>
        <ecNumber evidence="1">3.1.3.69</ecNumber>
    </submittedName>
</protein>
<accession>A0ABY5AU05</accession>
<dbReference type="Pfam" id="PF09506">
    <property type="entry name" value="Salt_tol_Pase"/>
    <property type="match status" value="1"/>
</dbReference>
<evidence type="ECO:0000313" key="1">
    <source>
        <dbReference type="EMBL" id="USR92702.1"/>
    </source>
</evidence>
<keyword evidence="2" id="KW-1185">Reference proteome</keyword>
<dbReference type="RefSeq" id="WP_252664847.1">
    <property type="nucleotide sequence ID" value="NZ_CP098611.1"/>
</dbReference>
<organism evidence="1 2">
    <name type="scientific">Phormidium yuhuli AB48</name>
    <dbReference type="NCBI Taxonomy" id="2940671"/>
    <lineage>
        <taxon>Bacteria</taxon>
        <taxon>Bacillati</taxon>
        <taxon>Cyanobacteriota</taxon>
        <taxon>Cyanophyceae</taxon>
        <taxon>Oscillatoriophycideae</taxon>
        <taxon>Oscillatoriales</taxon>
        <taxon>Oscillatoriaceae</taxon>
        <taxon>Phormidium</taxon>
        <taxon>Phormidium yuhuli</taxon>
    </lineage>
</organism>
<reference evidence="1" key="1">
    <citation type="submission" date="2022-06" db="EMBL/GenBank/DDBJ databases">
        <title>Genome sequence of Phormidium yuhuli AB48 isolated from an industrial photobioreactor environment.</title>
        <authorList>
            <person name="Qiu Y."/>
            <person name="Noonan A.J.C."/>
            <person name="Dofher K."/>
            <person name="Koch M."/>
            <person name="Kieft B."/>
            <person name="Lin X."/>
            <person name="Ziels R.M."/>
            <person name="Hallam S.J."/>
        </authorList>
    </citation>
    <scope>NUCLEOTIDE SEQUENCE</scope>
    <source>
        <strain evidence="1">AB48</strain>
    </source>
</reference>
<dbReference type="NCBIfam" id="TIGR02399">
    <property type="entry name" value="salt_tol_Pase"/>
    <property type="match status" value="1"/>
</dbReference>
<name>A0ABY5AU05_9CYAN</name>
<dbReference type="GO" id="GO:0050530">
    <property type="term" value="F:glucosylglycerol 3-phosphatase activity"/>
    <property type="evidence" value="ECO:0007669"/>
    <property type="project" value="UniProtKB-EC"/>
</dbReference>
<dbReference type="EC" id="3.1.3.69" evidence="1"/>
<dbReference type="PIRSF" id="PIRSF020945">
    <property type="entry name" value="GGPPase"/>
    <property type="match status" value="1"/>
</dbReference>
<dbReference type="Proteomes" id="UP001056708">
    <property type="component" value="Chromosome"/>
</dbReference>
<proteinExistence type="predicted"/>
<evidence type="ECO:0000313" key="2">
    <source>
        <dbReference type="Proteomes" id="UP001056708"/>
    </source>
</evidence>
<keyword evidence="1" id="KW-0378">Hydrolase</keyword>
<dbReference type="InterPro" id="IPR012765">
    <property type="entry name" value="GGPPase"/>
</dbReference>